<dbReference type="GO" id="GO:0005524">
    <property type="term" value="F:ATP binding"/>
    <property type="evidence" value="ECO:0007669"/>
    <property type="project" value="UniProtKB-KW"/>
</dbReference>
<dbReference type="GO" id="GO:0017111">
    <property type="term" value="F:ribonucleoside triphosphate phosphatase activity"/>
    <property type="evidence" value="ECO:0007669"/>
    <property type="project" value="TreeGrafter"/>
</dbReference>
<dbReference type="GO" id="GO:0004382">
    <property type="term" value="F:GDP phosphatase activity"/>
    <property type="evidence" value="ECO:0007669"/>
    <property type="project" value="TreeGrafter"/>
</dbReference>
<keyword evidence="2" id="KW-0378">Hydrolase</keyword>
<feature type="binding site" evidence="4">
    <location>
        <begin position="114"/>
        <end position="118"/>
    </location>
    <ligand>
        <name>ATP</name>
        <dbReference type="ChEBI" id="CHEBI:30616"/>
    </ligand>
</feature>
<keyword evidence="5" id="KW-1133">Transmembrane helix</keyword>
<accession>A0A0M3JS30</accession>
<evidence type="ECO:0000313" key="6">
    <source>
        <dbReference type="EMBL" id="VDK42755.1"/>
    </source>
</evidence>
<keyword evidence="4" id="KW-0067">ATP-binding</keyword>
<dbReference type="Pfam" id="PF01150">
    <property type="entry name" value="GDA1_CD39"/>
    <property type="match status" value="2"/>
</dbReference>
<evidence type="ECO:0000256" key="1">
    <source>
        <dbReference type="ARBA" id="ARBA00009283"/>
    </source>
</evidence>
<keyword evidence="5" id="KW-0812">Transmembrane</keyword>
<gene>
    <name evidence="6" type="ORF">ASIM_LOCUS10314</name>
</gene>
<dbReference type="PANTHER" id="PTHR11782:SF121">
    <property type="entry name" value="NUCLEOSIDE-DIPHOSPHATASE MIG-23"/>
    <property type="match status" value="1"/>
</dbReference>
<keyword evidence="4" id="KW-0547">Nucleotide-binding</keyword>
<dbReference type="Gene3D" id="3.30.420.40">
    <property type="match status" value="1"/>
</dbReference>
<dbReference type="GO" id="GO:0006256">
    <property type="term" value="P:UDP catabolic process"/>
    <property type="evidence" value="ECO:0007669"/>
    <property type="project" value="TreeGrafter"/>
</dbReference>
<sequence>MVRGDKGLDDAIDWSYGVIIDAGSTGSRLFLYKWQTVSDNHLIDIHPALDHSNKAVVKKASPGLSSFANTPQNASGKWEGIYSWIAVNYILGRFDVNGSHEVRQRSVGMIDVGGASLQIAIELNHENDMNDNYNVENVNLGCRDDSEMFRYRLFATTFLGYGVNEGIRKYEQLLSDRLFESYNASHHQYVRDSCLPKNLVKTVSRKNGSQFVRKGVGDWDNCLEEMNGLLDGSKSKECATYLTSSTSTATTAVPSCYLGQVRSPHIDLSSMELYGFSELWFTTNDIFSLGGQYNFADFATQSRLYCNSRWSAIQLRKRQNLYPKADEDRLRSQCFKSAWIAAILHKGFSLSKFKNRLKSVFDINGEEVQWTLGAMLHNMRYFPLRDMQRRNWLDKRRHLTTTNKSSIYVLLMIALCIILGIIWKSLVGSKNGLLRREPSIWGYMMLSQDQSSLYQPSASALYKLQSFS</sequence>
<proteinExistence type="inferred from homology"/>
<evidence type="ECO:0000313" key="8">
    <source>
        <dbReference type="WBParaSite" id="ASIM_0001075601-mRNA-1"/>
    </source>
</evidence>
<dbReference type="AlphaFoldDB" id="A0A0M3JS30"/>
<evidence type="ECO:0000256" key="4">
    <source>
        <dbReference type="PIRSR" id="PIRSR600407-2"/>
    </source>
</evidence>
<dbReference type="GO" id="GO:0045134">
    <property type="term" value="F:UDP phosphatase activity"/>
    <property type="evidence" value="ECO:0007669"/>
    <property type="project" value="TreeGrafter"/>
</dbReference>
<dbReference type="Proteomes" id="UP000267096">
    <property type="component" value="Unassembled WGS sequence"/>
</dbReference>
<name>A0A0M3JS30_ANISI</name>
<dbReference type="OrthoDB" id="6372431at2759"/>
<reference evidence="6 7" key="2">
    <citation type="submission" date="2018-11" db="EMBL/GenBank/DDBJ databases">
        <authorList>
            <consortium name="Pathogen Informatics"/>
        </authorList>
    </citation>
    <scope>NUCLEOTIDE SEQUENCE [LARGE SCALE GENOMIC DNA]</scope>
</reference>
<dbReference type="InterPro" id="IPR000407">
    <property type="entry name" value="GDA1_CD39_NTPase"/>
</dbReference>
<feature type="transmembrane region" description="Helical" evidence="5">
    <location>
        <begin position="407"/>
        <end position="427"/>
    </location>
</feature>
<dbReference type="GO" id="GO:0005794">
    <property type="term" value="C:Golgi apparatus"/>
    <property type="evidence" value="ECO:0007669"/>
    <property type="project" value="TreeGrafter"/>
</dbReference>
<evidence type="ECO:0000256" key="3">
    <source>
        <dbReference type="PIRSR" id="PIRSR600407-1"/>
    </source>
</evidence>
<dbReference type="GO" id="GO:0046036">
    <property type="term" value="P:CTP metabolic process"/>
    <property type="evidence" value="ECO:0007669"/>
    <property type="project" value="TreeGrafter"/>
</dbReference>
<dbReference type="Gene3D" id="3.30.420.150">
    <property type="entry name" value="Exopolyphosphatase. Domain 2"/>
    <property type="match status" value="1"/>
</dbReference>
<dbReference type="WBParaSite" id="ASIM_0001075601-mRNA-1">
    <property type="protein sequence ID" value="ASIM_0001075601-mRNA-1"/>
    <property type="gene ID" value="ASIM_0001075601"/>
</dbReference>
<feature type="active site" description="Proton acceptor" evidence="3">
    <location>
        <position position="79"/>
    </location>
</feature>
<protein>
    <submittedName>
        <fullName evidence="8">Guanosine-diphosphatase, putative (inferred by orthology to a S. mansoni protein)</fullName>
    </submittedName>
</protein>
<keyword evidence="7" id="KW-1185">Reference proteome</keyword>
<comment type="similarity">
    <text evidence="1">Belongs to the GDA1/CD39 NTPase family.</text>
</comment>
<organism evidence="8">
    <name type="scientific">Anisakis simplex</name>
    <name type="common">Herring worm</name>
    <dbReference type="NCBI Taxonomy" id="6269"/>
    <lineage>
        <taxon>Eukaryota</taxon>
        <taxon>Metazoa</taxon>
        <taxon>Ecdysozoa</taxon>
        <taxon>Nematoda</taxon>
        <taxon>Chromadorea</taxon>
        <taxon>Rhabditida</taxon>
        <taxon>Spirurina</taxon>
        <taxon>Ascaridomorpha</taxon>
        <taxon>Ascaridoidea</taxon>
        <taxon>Anisakidae</taxon>
        <taxon>Anisakis</taxon>
        <taxon>Anisakis simplex complex</taxon>
    </lineage>
</organism>
<dbReference type="PANTHER" id="PTHR11782">
    <property type="entry name" value="ADENOSINE/GUANOSINE DIPHOSPHATASE"/>
    <property type="match status" value="1"/>
</dbReference>
<dbReference type="EMBL" id="UYRR01030993">
    <property type="protein sequence ID" value="VDK42755.1"/>
    <property type="molecule type" value="Genomic_DNA"/>
</dbReference>
<evidence type="ECO:0000256" key="5">
    <source>
        <dbReference type="SAM" id="Phobius"/>
    </source>
</evidence>
<keyword evidence="5" id="KW-0472">Membrane</keyword>
<reference evidence="8" key="1">
    <citation type="submission" date="2017-02" db="UniProtKB">
        <authorList>
            <consortium name="WormBaseParasite"/>
        </authorList>
    </citation>
    <scope>IDENTIFICATION</scope>
</reference>
<evidence type="ECO:0000313" key="7">
    <source>
        <dbReference type="Proteomes" id="UP000267096"/>
    </source>
</evidence>
<evidence type="ECO:0000256" key="2">
    <source>
        <dbReference type="ARBA" id="ARBA00022801"/>
    </source>
</evidence>
<dbReference type="GO" id="GO:0016020">
    <property type="term" value="C:membrane"/>
    <property type="evidence" value="ECO:0007669"/>
    <property type="project" value="TreeGrafter"/>
</dbReference>